<evidence type="ECO:0000256" key="1">
    <source>
        <dbReference type="ARBA" id="ARBA00009986"/>
    </source>
</evidence>
<keyword evidence="8" id="KW-0812">Transmembrane</keyword>
<proteinExistence type="inferred from homology"/>
<keyword evidence="3" id="KW-0520">NAD</keyword>
<dbReference type="PANTHER" id="PTHR43570:SF16">
    <property type="entry name" value="ALDEHYDE DEHYDROGENASE TYPE III, ISOFORM Q"/>
    <property type="match status" value="1"/>
</dbReference>
<dbReference type="PROSITE" id="PS00687">
    <property type="entry name" value="ALDEHYDE_DEHYDR_GLU"/>
    <property type="match status" value="1"/>
</dbReference>
<comment type="similarity">
    <text evidence="1 4 7">Belongs to the aldehyde dehydrogenase family.</text>
</comment>
<dbReference type="InterPro" id="IPR016163">
    <property type="entry name" value="Ald_DH_C"/>
</dbReference>
<accession>A0AAJ6QV56</accession>
<name>A0AAJ6QV56_9ACAR</name>
<evidence type="ECO:0000256" key="5">
    <source>
        <dbReference type="PIRSR" id="PIRSR036492-1"/>
    </source>
</evidence>
<feature type="domain" description="Aldehyde dehydrogenase" evidence="9">
    <location>
        <begin position="27"/>
        <end position="446"/>
    </location>
</feature>
<dbReference type="KEGG" id="goe:100898277"/>
<dbReference type="InterPro" id="IPR012394">
    <property type="entry name" value="Aldehyde_DH_NAD(P)"/>
</dbReference>
<dbReference type="InterPro" id="IPR016162">
    <property type="entry name" value="Ald_DH_N"/>
</dbReference>
<evidence type="ECO:0000256" key="2">
    <source>
        <dbReference type="ARBA" id="ARBA00023002"/>
    </source>
</evidence>
<dbReference type="GeneID" id="100898277"/>
<dbReference type="Gene3D" id="3.40.309.10">
    <property type="entry name" value="Aldehyde Dehydrogenase, Chain A, domain 2"/>
    <property type="match status" value="1"/>
</dbReference>
<dbReference type="AlphaFoldDB" id="A0AAJ6QV56"/>
<dbReference type="PANTHER" id="PTHR43570">
    <property type="entry name" value="ALDEHYDE DEHYDROGENASE"/>
    <property type="match status" value="1"/>
</dbReference>
<dbReference type="SUPFAM" id="SSF53720">
    <property type="entry name" value="ALDH-like"/>
    <property type="match status" value="1"/>
</dbReference>
<dbReference type="InterPro" id="IPR016161">
    <property type="entry name" value="Ald_DH/histidinol_DH"/>
</dbReference>
<keyword evidence="8" id="KW-1133">Transmembrane helix</keyword>
<dbReference type="PROSITE" id="PS00070">
    <property type="entry name" value="ALDEHYDE_DEHYDR_CYS"/>
    <property type="match status" value="1"/>
</dbReference>
<feature type="active site" evidence="5">
    <location>
        <position position="262"/>
    </location>
</feature>
<organism evidence="10 11">
    <name type="scientific">Galendromus occidentalis</name>
    <name type="common">western predatory mite</name>
    <dbReference type="NCBI Taxonomy" id="34638"/>
    <lineage>
        <taxon>Eukaryota</taxon>
        <taxon>Metazoa</taxon>
        <taxon>Ecdysozoa</taxon>
        <taxon>Arthropoda</taxon>
        <taxon>Chelicerata</taxon>
        <taxon>Arachnida</taxon>
        <taxon>Acari</taxon>
        <taxon>Parasitiformes</taxon>
        <taxon>Mesostigmata</taxon>
        <taxon>Gamasina</taxon>
        <taxon>Phytoseioidea</taxon>
        <taxon>Phytoseiidae</taxon>
        <taxon>Typhlodrominae</taxon>
        <taxon>Galendromus</taxon>
    </lineage>
</organism>
<dbReference type="Gene3D" id="3.40.605.10">
    <property type="entry name" value="Aldehyde Dehydrogenase, Chain A, domain 1"/>
    <property type="match status" value="1"/>
</dbReference>
<evidence type="ECO:0000313" key="11">
    <source>
        <dbReference type="RefSeq" id="XP_003744881.1"/>
    </source>
</evidence>
<gene>
    <name evidence="11" type="primary">LOC100898277</name>
</gene>
<dbReference type="Pfam" id="PF00171">
    <property type="entry name" value="Aldedh"/>
    <property type="match status" value="1"/>
</dbReference>
<reference evidence="11" key="1">
    <citation type="submission" date="2025-08" db="UniProtKB">
        <authorList>
            <consortium name="RefSeq"/>
        </authorList>
    </citation>
    <scope>IDENTIFICATION</scope>
</reference>
<dbReference type="FunFam" id="3.40.309.10:FF:000003">
    <property type="entry name" value="Aldehyde dehydrogenase"/>
    <property type="match status" value="1"/>
</dbReference>
<evidence type="ECO:0000256" key="6">
    <source>
        <dbReference type="PROSITE-ProRule" id="PRU10007"/>
    </source>
</evidence>
<evidence type="ECO:0000256" key="8">
    <source>
        <dbReference type="SAM" id="Phobius"/>
    </source>
</evidence>
<keyword evidence="10" id="KW-1185">Reference proteome</keyword>
<dbReference type="InterPro" id="IPR015590">
    <property type="entry name" value="Aldehyde_DH_dom"/>
</dbReference>
<evidence type="ECO:0000259" key="9">
    <source>
        <dbReference type="Pfam" id="PF00171"/>
    </source>
</evidence>
<dbReference type="InterPro" id="IPR016160">
    <property type="entry name" value="Ald_DH_CS_CYS"/>
</dbReference>
<dbReference type="PIRSF" id="PIRSF036492">
    <property type="entry name" value="ALDH"/>
    <property type="match status" value="1"/>
</dbReference>
<evidence type="ECO:0000256" key="4">
    <source>
        <dbReference type="PIRNR" id="PIRNR036492"/>
    </source>
</evidence>
<protein>
    <recommendedName>
        <fullName evidence="4">Aldehyde dehydrogenase</fullName>
    </recommendedName>
</protein>
<dbReference type="FunFam" id="3.40.605.10:FF:000004">
    <property type="entry name" value="Aldehyde dehydrogenase"/>
    <property type="match status" value="1"/>
</dbReference>
<dbReference type="GO" id="GO:0006081">
    <property type="term" value="P:aldehyde metabolic process"/>
    <property type="evidence" value="ECO:0007669"/>
    <property type="project" value="InterPro"/>
</dbReference>
<evidence type="ECO:0000256" key="7">
    <source>
        <dbReference type="RuleBase" id="RU003345"/>
    </source>
</evidence>
<dbReference type="RefSeq" id="XP_003744881.1">
    <property type="nucleotide sequence ID" value="XM_003744833.2"/>
</dbReference>
<feature type="transmembrane region" description="Helical" evidence="8">
    <location>
        <begin position="484"/>
        <end position="510"/>
    </location>
</feature>
<evidence type="ECO:0000256" key="3">
    <source>
        <dbReference type="ARBA" id="ARBA00023027"/>
    </source>
</evidence>
<dbReference type="Proteomes" id="UP000694867">
    <property type="component" value="Unplaced"/>
</dbReference>
<keyword evidence="8" id="KW-0472">Membrane</keyword>
<feature type="active site" evidence="5 6">
    <location>
        <position position="228"/>
    </location>
</feature>
<sequence>MATVERVKPFHLLQEHEKVQTRYTEDVEVLRKTFASGKTKSLAWRKDQIRKLQQFIEDHYEDLVNAAEKDIGKSRMESVLYEVEFVLNDIRGADIELEGWMKAESVPKTLMTVLDRSFVHSEPYGVALIIGAWNYPVQLVISPLVGAITAGNCAVIKTAELSPNTSKVMSKLTEYLDKEAFLLINGGVEEATEILKEKFDFIFYTGSVSVGKIIYAAAQKYLTPVTLELGGKSPVYVHSDVDLEMTVRRILWGKFVNAGQTCVAPDYVMCHESVHDKFISSTHKIIREFFGENPRESPDFARIVTQRHTKRLVDLLKDADIVLGGDADIEQRYLAPTVVQNVRATDPVMQEELFGPILPVLRVKNLDEAISFINARDKPLAAYVFAAHESIVSRFLNETSSGSACVNDVMVHLSVEGLPFGGVGSSGIGRYHGKHSFDCFSNKKAVLQRDFSWIGEAVGRRRYPPYKIGNIDFFKWILKRRKSYLAFTSILPFLYGTCFGLFLAAIYSFLSSSP</sequence>
<dbReference type="GO" id="GO:0004029">
    <property type="term" value="F:aldehyde dehydrogenase (NAD+) activity"/>
    <property type="evidence" value="ECO:0007669"/>
    <property type="project" value="TreeGrafter"/>
</dbReference>
<evidence type="ECO:0000313" key="10">
    <source>
        <dbReference type="Proteomes" id="UP000694867"/>
    </source>
</evidence>
<keyword evidence="2 4" id="KW-0560">Oxidoreductase</keyword>
<dbReference type="GO" id="GO:0005737">
    <property type="term" value="C:cytoplasm"/>
    <property type="evidence" value="ECO:0007669"/>
    <property type="project" value="TreeGrafter"/>
</dbReference>
<dbReference type="InterPro" id="IPR029510">
    <property type="entry name" value="Ald_DH_CS_GLU"/>
</dbReference>